<protein>
    <submittedName>
        <fullName evidence="1">Uncharacterized protein</fullName>
    </submittedName>
</protein>
<dbReference type="EMBL" id="JANPWB010000011">
    <property type="protein sequence ID" value="KAJ1122324.1"/>
    <property type="molecule type" value="Genomic_DNA"/>
</dbReference>
<sequence>MDKLLIKQARLISADLDAQAVRKLGHGSLALMLYEPGSLTSYLSLPLNPTMKQQLMGLRLGLVPLKSYCNGQRNLDETDREWRLCAKGEKSLTHVLCICEELILLRKFWL</sequence>
<evidence type="ECO:0000313" key="2">
    <source>
        <dbReference type="Proteomes" id="UP001066276"/>
    </source>
</evidence>
<dbReference type="AlphaFoldDB" id="A0AAV7P3L3"/>
<dbReference type="Proteomes" id="UP001066276">
    <property type="component" value="Chromosome 7"/>
</dbReference>
<comment type="caution">
    <text evidence="1">The sequence shown here is derived from an EMBL/GenBank/DDBJ whole genome shotgun (WGS) entry which is preliminary data.</text>
</comment>
<gene>
    <name evidence="1" type="ORF">NDU88_000817</name>
</gene>
<organism evidence="1 2">
    <name type="scientific">Pleurodeles waltl</name>
    <name type="common">Iberian ribbed newt</name>
    <dbReference type="NCBI Taxonomy" id="8319"/>
    <lineage>
        <taxon>Eukaryota</taxon>
        <taxon>Metazoa</taxon>
        <taxon>Chordata</taxon>
        <taxon>Craniata</taxon>
        <taxon>Vertebrata</taxon>
        <taxon>Euteleostomi</taxon>
        <taxon>Amphibia</taxon>
        <taxon>Batrachia</taxon>
        <taxon>Caudata</taxon>
        <taxon>Salamandroidea</taxon>
        <taxon>Salamandridae</taxon>
        <taxon>Pleurodelinae</taxon>
        <taxon>Pleurodeles</taxon>
    </lineage>
</organism>
<evidence type="ECO:0000313" key="1">
    <source>
        <dbReference type="EMBL" id="KAJ1122324.1"/>
    </source>
</evidence>
<proteinExistence type="predicted"/>
<keyword evidence="2" id="KW-1185">Reference proteome</keyword>
<accession>A0AAV7P3L3</accession>
<name>A0AAV7P3L3_PLEWA</name>
<reference evidence="1" key="1">
    <citation type="journal article" date="2022" name="bioRxiv">
        <title>Sequencing and chromosome-scale assembly of the giantPleurodeles waltlgenome.</title>
        <authorList>
            <person name="Brown T."/>
            <person name="Elewa A."/>
            <person name="Iarovenko S."/>
            <person name="Subramanian E."/>
            <person name="Araus A.J."/>
            <person name="Petzold A."/>
            <person name="Susuki M."/>
            <person name="Suzuki K.-i.T."/>
            <person name="Hayashi T."/>
            <person name="Toyoda A."/>
            <person name="Oliveira C."/>
            <person name="Osipova E."/>
            <person name="Leigh N.D."/>
            <person name="Simon A."/>
            <person name="Yun M.H."/>
        </authorList>
    </citation>
    <scope>NUCLEOTIDE SEQUENCE</scope>
    <source>
        <strain evidence="1">20211129_DDA</strain>
        <tissue evidence="1">Liver</tissue>
    </source>
</reference>